<feature type="transmembrane region" description="Helical" evidence="9">
    <location>
        <begin position="336"/>
        <end position="360"/>
    </location>
</feature>
<dbReference type="AlphaFoldDB" id="A0A0H4KP08"/>
<dbReference type="GO" id="GO:0015276">
    <property type="term" value="F:ligand-gated monoatomic ion channel activity"/>
    <property type="evidence" value="ECO:0007669"/>
    <property type="project" value="InterPro"/>
</dbReference>
<comment type="similarity">
    <text evidence="2">Belongs to the glutamate-gated ion channel (TC 1.A.10.1) family.</text>
</comment>
<organism evidence="11">
    <name type="scientific">Microplitis mediator</name>
    <dbReference type="NCBI Taxonomy" id="375433"/>
    <lineage>
        <taxon>Eukaryota</taxon>
        <taxon>Metazoa</taxon>
        <taxon>Ecdysozoa</taxon>
        <taxon>Arthropoda</taxon>
        <taxon>Hexapoda</taxon>
        <taxon>Insecta</taxon>
        <taxon>Pterygota</taxon>
        <taxon>Neoptera</taxon>
        <taxon>Endopterygota</taxon>
        <taxon>Hymenoptera</taxon>
        <taxon>Apocrita</taxon>
        <taxon>Ichneumonoidea</taxon>
        <taxon>Braconidae</taxon>
        <taxon>Microgastrinae</taxon>
        <taxon>Microplitis</taxon>
    </lineage>
</organism>
<reference evidence="11" key="2">
    <citation type="journal article" date="2015" name="Int. J. Biol. Sci.">
        <title>Identification and Expression Analysis of Putative Chemosensory Receptor Genes in Microplitis mediator by Antennal Transcriptome Screening.</title>
        <authorList>
            <person name="Wang S.N."/>
            <person name="Peng Y."/>
            <person name="Lu Z.Y."/>
            <person name="Dhiloo K.H."/>
            <person name="Gu S.H."/>
            <person name="Li R.J."/>
            <person name="Zhou J.J."/>
            <person name="Zhang Y.J."/>
            <person name="Guo Y.Y."/>
        </authorList>
    </citation>
    <scope>NUCLEOTIDE SEQUENCE</scope>
</reference>
<keyword evidence="8" id="KW-0325">Glycoprotein</keyword>
<feature type="transmembrane region" description="Helical" evidence="9">
    <location>
        <begin position="523"/>
        <end position="545"/>
    </location>
</feature>
<accession>A0A0H4KP08</accession>
<evidence type="ECO:0000256" key="1">
    <source>
        <dbReference type="ARBA" id="ARBA00004651"/>
    </source>
</evidence>
<evidence type="ECO:0000259" key="10">
    <source>
        <dbReference type="Pfam" id="PF00060"/>
    </source>
</evidence>
<evidence type="ECO:0000256" key="3">
    <source>
        <dbReference type="ARBA" id="ARBA00022475"/>
    </source>
</evidence>
<dbReference type="Gene3D" id="1.10.287.70">
    <property type="match status" value="1"/>
</dbReference>
<dbReference type="Pfam" id="PF00060">
    <property type="entry name" value="Lig_chan"/>
    <property type="match status" value="1"/>
</dbReference>
<comment type="subcellular location">
    <subcellularLocation>
        <location evidence="1">Cell membrane</location>
        <topology evidence="1">Multi-pass membrane protein</topology>
    </subcellularLocation>
</comment>
<evidence type="ECO:0000256" key="7">
    <source>
        <dbReference type="ARBA" id="ARBA00023170"/>
    </source>
</evidence>
<keyword evidence="7 11" id="KW-0675">Receptor</keyword>
<gene>
    <name evidence="11" type="primary">IR75u</name>
</gene>
<feature type="transmembrane region" description="Helical" evidence="9">
    <location>
        <begin position="267"/>
        <end position="286"/>
    </location>
</feature>
<evidence type="ECO:0000313" key="11">
    <source>
        <dbReference type="EMBL" id="AKO90020.1"/>
    </source>
</evidence>
<keyword evidence="4 9" id="KW-0812">Transmembrane</keyword>
<dbReference type="PANTHER" id="PTHR42643">
    <property type="entry name" value="IONOTROPIC RECEPTOR 20A-RELATED"/>
    <property type="match status" value="1"/>
</dbReference>
<keyword evidence="3" id="KW-1003">Cell membrane</keyword>
<dbReference type="GO" id="GO:0005886">
    <property type="term" value="C:plasma membrane"/>
    <property type="evidence" value="ECO:0007669"/>
    <property type="project" value="UniProtKB-SubCell"/>
</dbReference>
<keyword evidence="6 9" id="KW-0472">Membrane</keyword>
<evidence type="ECO:0000256" key="4">
    <source>
        <dbReference type="ARBA" id="ARBA00022692"/>
    </source>
</evidence>
<dbReference type="InterPro" id="IPR001320">
    <property type="entry name" value="Iontro_rcpt_C"/>
</dbReference>
<name>A0A0H4KP08_9HYME</name>
<evidence type="ECO:0000256" key="6">
    <source>
        <dbReference type="ARBA" id="ARBA00023136"/>
    </source>
</evidence>
<evidence type="ECO:0000256" key="9">
    <source>
        <dbReference type="SAM" id="Phobius"/>
    </source>
</evidence>
<feature type="domain" description="Ionotropic glutamate receptor C-terminal" evidence="10">
    <location>
        <begin position="266"/>
        <end position="455"/>
    </location>
</feature>
<evidence type="ECO:0000256" key="8">
    <source>
        <dbReference type="ARBA" id="ARBA00023180"/>
    </source>
</evidence>
<reference evidence="11" key="1">
    <citation type="submission" date="2014-10" db="EMBL/GenBank/DDBJ databases">
        <authorList>
            <person name="Wang S."/>
            <person name="Zhang Y."/>
        </authorList>
    </citation>
    <scope>NUCLEOTIDE SEQUENCE</scope>
</reference>
<dbReference type="InterPro" id="IPR052192">
    <property type="entry name" value="Insect_Ionotropic_Sensory_Rcpt"/>
</dbReference>
<dbReference type="SUPFAM" id="SSF53850">
    <property type="entry name" value="Periplasmic binding protein-like II"/>
    <property type="match status" value="1"/>
</dbReference>
<dbReference type="GO" id="GO:0050906">
    <property type="term" value="P:detection of stimulus involved in sensory perception"/>
    <property type="evidence" value="ECO:0007669"/>
    <property type="project" value="UniProtKB-ARBA"/>
</dbReference>
<evidence type="ECO:0000256" key="5">
    <source>
        <dbReference type="ARBA" id="ARBA00022989"/>
    </source>
</evidence>
<evidence type="ECO:0000256" key="2">
    <source>
        <dbReference type="ARBA" id="ARBA00008685"/>
    </source>
</evidence>
<proteinExistence type="evidence at transcript level"/>
<dbReference type="EMBL" id="KM979272">
    <property type="protein sequence ID" value="AKO90020.1"/>
    <property type="molecule type" value="mRNA"/>
</dbReference>
<keyword evidence="5 9" id="KW-1133">Transmembrane helix</keyword>
<sequence>MFSAPTKWLILQDIRYDNDSNSSKNYNDQENKLKMFSAPTKWLILQDIRYDNDSNSSKNNDDQENRLKDKLKDFEIFPDSELFISQRFDDDKIKILSIYRPSFYVDLIIEEQATWDINNGINFFDSIPTSRRRRNLQLTPLKTCLVLTNPDTLNHLTDYKDKRIDAVTKANYIWMMHLVNQMNATVTYTWRDTWGYPDKNGTWSGMIGLLDRGEIDFGGTATFLIKQRIGVIEYLQLYTPVGSKFVFRKPPLSYVSNLFTLPFGHTVWYAIGVMSCIVLGFLYITMKWEWKEIEKSPGEQDELKSNPTISDNLLILLSAISQQGLSYEPRTISSRIVTFMLLIAALSLYASYTANIVALLQSTSSSINTLKELINSGLKLGIYDIVYNRYYFGVLDDPIRREFRERFVTNKTSIWITLEDGIEKVRQGLFAFHVDTAAGYQLMQETYEEEEKCGLQEIDYMGVLDPMLVIKKKSPYREIFRVGSLWLRETGLQQRDTPRLFTKKPVCVGHTSFISVGTTECYAAFYTITYGAAIAFGFFFLEIILYKCFGNKMTDDEESTECDADIEINTTEISRQSSESLEATLE</sequence>
<dbReference type="PANTHER" id="PTHR42643:SF33">
    <property type="entry name" value="GLUTAMATE RECEPTOR 2-LIKE PROTEIN"/>
    <property type="match status" value="1"/>
</dbReference>
<protein>
    <submittedName>
        <fullName evidence="11">Ionotropic receptor 75u</fullName>
    </submittedName>
</protein>
<dbReference type="Gene3D" id="3.40.190.10">
    <property type="entry name" value="Periplasmic binding protein-like II"/>
    <property type="match status" value="1"/>
</dbReference>